<reference evidence="2" key="1">
    <citation type="journal article" date="2019" name="Mol. Biol. Evol.">
        <title>Blast fungal genomes show frequent chromosomal changes, gene gains and losses, and effector gene turnover.</title>
        <authorList>
            <person name="Gomez Luciano L.B."/>
            <person name="Jason Tsai I."/>
            <person name="Chuma I."/>
            <person name="Tosa Y."/>
            <person name="Chen Y.H."/>
            <person name="Li J.Y."/>
            <person name="Li M.Y."/>
            <person name="Jade Lu M.Y."/>
            <person name="Nakayashiki H."/>
            <person name="Li W.H."/>
        </authorList>
    </citation>
    <scope>NUCLEOTIDE SEQUENCE</scope>
    <source>
        <strain evidence="2">NI907</strain>
    </source>
</reference>
<gene>
    <name evidence="2" type="ORF">PgNI_09187</name>
</gene>
<reference evidence="2" key="2">
    <citation type="submission" date="2019-10" db="EMBL/GenBank/DDBJ databases">
        <authorList>
            <consortium name="NCBI Genome Project"/>
        </authorList>
    </citation>
    <scope>NUCLEOTIDE SEQUENCE</scope>
    <source>
        <strain evidence="2">NI907</strain>
    </source>
</reference>
<sequence length="1106" mass="125532">MAEAVGLVVSCWELAGYVSKVVKQVKLIKDAPEDIGKKQQQISQRAESIMIILQTPGLDAECQRHLLSSSQPLLTAMHEAQELLGHLFPKGREGKWDSIRGGFEAVRNKDKIKDAFDKVLQAQNAWMGGMPVVLYGQHRNVLVEIVNGLLRAEAVGAETLASTGRIEIATAGTQEEVKEVKEVLGQLTLLTRQIYNRAVVETNQKIPAGMATNSTAIESKALAPVAHKMAINNLNSKGCNCVRISTRRTMIKARFVSQSLYDHRPDCPYYQSGDKTQAYFAYLPSWSVAWLPGLGGKSVTVGWAQSFKGGAYSIDPILRMTHQVKREDSPVFKVLDQFISGFPWALWVGEIQFPPTKTPVDKHEDLGETITRIKLLFQTGQGFPTDVDENGQSIWQTSLMMLEAALRGRHDELIPFLQELLLMLLEKGVRPDQEHRSSDYLTLKRIWSLPICDVSYQFHEGKTTAFDGFRLPLYDELKAEKYVEHQAKFESIFETTPPRTWRPLLRVHPELLDDYELPTISKKLLLACTIEEFKNGVTYEEIQEWERENNWWRKRVLLGWPEVIPYLVEAGCVLPLALEDACVTGCVEVVRALLKVEHISIQILHLDAAFECGSVEILEAVVQEMVARRDMMCELASAVLEPDVWAGFGMCDRGRALSSKDARRLLDITLDEYQGRLAEALRALESPKAYFSIDSKFSDPQTDERRMVERLSCIGLFEEYMFPEPARCELVGNYVGAIQCLLDAGFHDLDKKDYNGETLLYRTCHNYKPEGAEFGVKDRDLLWLLENSSKAQFPRELVSEHQSLVSPIFYAASVLRHVSIEALQDAGVLEQLSEVPTDLCECFCSSDGCMPHYMFLRCDGNGCQENAKHDACTGGAYEVTARDGCLHQWCEAWALPNPQKELYYAEACRLEIFERLGMKHTCCASGRRKDYIERIHGLGGLRSRFDAYQAGIPQANIPNRWPRVDDAERQEIQEEDCELKAQLDRIMHHYDKIRAIFLTSLVCGETGEDFCDSFWFFWWSCVDQILPPLGKDKCVYRGVEFNQREVYKSRSLYEKMDKEFADKREDEKEAALDAAGYKGKNFGDVVDEYFGESLDTIVFLRGRRAD</sequence>
<proteinExistence type="predicted"/>
<reference evidence="2" key="3">
    <citation type="submission" date="2025-08" db="UniProtKB">
        <authorList>
            <consortium name="RefSeq"/>
        </authorList>
    </citation>
    <scope>IDENTIFICATION</scope>
    <source>
        <strain evidence="2">NI907</strain>
    </source>
</reference>
<dbReference type="KEGG" id="pgri:PgNI_09187"/>
<keyword evidence="1" id="KW-1185">Reference proteome</keyword>
<evidence type="ECO:0000313" key="1">
    <source>
        <dbReference type="Proteomes" id="UP000515153"/>
    </source>
</evidence>
<evidence type="ECO:0000313" key="2">
    <source>
        <dbReference type="RefSeq" id="XP_030978220.1"/>
    </source>
</evidence>
<protein>
    <submittedName>
        <fullName evidence="2">Uncharacterized protein</fullName>
    </submittedName>
</protein>
<dbReference type="AlphaFoldDB" id="A0A6P8ATK1"/>
<dbReference type="RefSeq" id="XP_030978220.1">
    <property type="nucleotide sequence ID" value="XM_031129174.1"/>
</dbReference>
<dbReference type="GeneID" id="41964082"/>
<dbReference type="Proteomes" id="UP000515153">
    <property type="component" value="Unplaced"/>
</dbReference>
<accession>A0A6P8ATK1</accession>
<organism evidence="1 2">
    <name type="scientific">Pyricularia grisea</name>
    <name type="common">Crabgrass-specific blast fungus</name>
    <name type="synonym">Magnaporthe grisea</name>
    <dbReference type="NCBI Taxonomy" id="148305"/>
    <lineage>
        <taxon>Eukaryota</taxon>
        <taxon>Fungi</taxon>
        <taxon>Dikarya</taxon>
        <taxon>Ascomycota</taxon>
        <taxon>Pezizomycotina</taxon>
        <taxon>Sordariomycetes</taxon>
        <taxon>Sordariomycetidae</taxon>
        <taxon>Magnaporthales</taxon>
        <taxon>Pyriculariaceae</taxon>
        <taxon>Pyricularia</taxon>
    </lineage>
</organism>
<name>A0A6P8ATK1_PYRGI</name>